<accession>A0A0C3Q9J8</accession>
<feature type="non-terminal residue" evidence="1">
    <location>
        <position position="59"/>
    </location>
</feature>
<dbReference type="EMBL" id="KN823166">
    <property type="protein sequence ID" value="KIO20659.1"/>
    <property type="molecule type" value="Genomic_DNA"/>
</dbReference>
<keyword evidence="2" id="KW-1185">Reference proteome</keyword>
<organism evidence="1 2">
    <name type="scientific">Tulasnella calospora MUT 4182</name>
    <dbReference type="NCBI Taxonomy" id="1051891"/>
    <lineage>
        <taxon>Eukaryota</taxon>
        <taxon>Fungi</taxon>
        <taxon>Dikarya</taxon>
        <taxon>Basidiomycota</taxon>
        <taxon>Agaricomycotina</taxon>
        <taxon>Agaricomycetes</taxon>
        <taxon>Cantharellales</taxon>
        <taxon>Tulasnellaceae</taxon>
        <taxon>Tulasnella</taxon>
    </lineage>
</organism>
<reference evidence="2" key="2">
    <citation type="submission" date="2015-01" db="EMBL/GenBank/DDBJ databases">
        <title>Evolutionary Origins and Diversification of the Mycorrhizal Mutualists.</title>
        <authorList>
            <consortium name="DOE Joint Genome Institute"/>
            <consortium name="Mycorrhizal Genomics Consortium"/>
            <person name="Kohler A."/>
            <person name="Kuo A."/>
            <person name="Nagy L.G."/>
            <person name="Floudas D."/>
            <person name="Copeland A."/>
            <person name="Barry K.W."/>
            <person name="Cichocki N."/>
            <person name="Veneault-Fourrey C."/>
            <person name="LaButti K."/>
            <person name="Lindquist E.A."/>
            <person name="Lipzen A."/>
            <person name="Lundell T."/>
            <person name="Morin E."/>
            <person name="Murat C."/>
            <person name="Riley R."/>
            <person name="Ohm R."/>
            <person name="Sun H."/>
            <person name="Tunlid A."/>
            <person name="Henrissat B."/>
            <person name="Grigoriev I.V."/>
            <person name="Hibbett D.S."/>
            <person name="Martin F."/>
        </authorList>
    </citation>
    <scope>NUCLEOTIDE SEQUENCE [LARGE SCALE GENOMIC DNA]</scope>
    <source>
        <strain evidence="2">MUT 4182</strain>
    </source>
</reference>
<proteinExistence type="predicted"/>
<sequence>MLGAAVPDRLGFWEERSMVRQYDSGRWVPGKLSLMVCIHASGIPHDSKLRPIAPPSRTI</sequence>
<gene>
    <name evidence="1" type="ORF">M407DRAFT_245724</name>
</gene>
<evidence type="ECO:0000313" key="1">
    <source>
        <dbReference type="EMBL" id="KIO20659.1"/>
    </source>
</evidence>
<dbReference type="HOGENOM" id="CLU_2967576_0_0_1"/>
<dbReference type="Proteomes" id="UP000054248">
    <property type="component" value="Unassembled WGS sequence"/>
</dbReference>
<name>A0A0C3Q9J8_9AGAM</name>
<reference evidence="1 2" key="1">
    <citation type="submission" date="2014-04" db="EMBL/GenBank/DDBJ databases">
        <authorList>
            <consortium name="DOE Joint Genome Institute"/>
            <person name="Kuo A."/>
            <person name="Girlanda M."/>
            <person name="Perotto S."/>
            <person name="Kohler A."/>
            <person name="Nagy L.G."/>
            <person name="Floudas D."/>
            <person name="Copeland A."/>
            <person name="Barry K.W."/>
            <person name="Cichocki N."/>
            <person name="Veneault-Fourrey C."/>
            <person name="LaButti K."/>
            <person name="Lindquist E.A."/>
            <person name="Lipzen A."/>
            <person name="Lundell T."/>
            <person name="Morin E."/>
            <person name="Murat C."/>
            <person name="Sun H."/>
            <person name="Tunlid A."/>
            <person name="Henrissat B."/>
            <person name="Grigoriev I.V."/>
            <person name="Hibbett D.S."/>
            <person name="Martin F."/>
            <person name="Nordberg H.P."/>
            <person name="Cantor M.N."/>
            <person name="Hua S.X."/>
        </authorList>
    </citation>
    <scope>NUCLEOTIDE SEQUENCE [LARGE SCALE GENOMIC DNA]</scope>
    <source>
        <strain evidence="1 2">MUT 4182</strain>
    </source>
</reference>
<dbReference type="AlphaFoldDB" id="A0A0C3Q9J8"/>
<evidence type="ECO:0000313" key="2">
    <source>
        <dbReference type="Proteomes" id="UP000054248"/>
    </source>
</evidence>
<protein>
    <submittedName>
        <fullName evidence="1">Uncharacterized protein</fullName>
    </submittedName>
</protein>